<dbReference type="AlphaFoldDB" id="A0A4R7CVU4"/>
<gene>
    <name evidence="2" type="ORF">B0I21_11523</name>
</gene>
<dbReference type="EMBL" id="SNZV01000015">
    <property type="protein sequence ID" value="TDS06778.1"/>
    <property type="molecule type" value="Genomic_DNA"/>
</dbReference>
<dbReference type="InterPro" id="IPR017853">
    <property type="entry name" value="GH"/>
</dbReference>
<feature type="region of interest" description="Disordered" evidence="1">
    <location>
        <begin position="32"/>
        <end position="68"/>
    </location>
</feature>
<evidence type="ECO:0000256" key="1">
    <source>
        <dbReference type="SAM" id="MobiDB-lite"/>
    </source>
</evidence>
<comment type="caution">
    <text evidence="2">The sequence shown here is derived from an EMBL/GenBank/DDBJ whole genome shotgun (WGS) entry which is preliminary data.</text>
</comment>
<reference evidence="2 3" key="1">
    <citation type="submission" date="2019-03" db="EMBL/GenBank/DDBJ databases">
        <title>Genomic Encyclopedia of Type Strains, Phase III (KMG-III): the genomes of soil and plant-associated and newly described type strains.</title>
        <authorList>
            <person name="Whitman W."/>
        </authorList>
    </citation>
    <scope>NUCLEOTIDE SEQUENCE [LARGE SCALE GENOMIC DNA]</scope>
    <source>
        <strain evidence="2 3">CGMCC 1.12801</strain>
    </source>
</reference>
<dbReference type="SUPFAM" id="SSF51445">
    <property type="entry name" value="(Trans)glycosidases"/>
    <property type="match status" value="1"/>
</dbReference>
<sequence length="93" mass="10444">MYQNDKRTPTASIDFIAAHDSFTTNDLVSYNEKHNEANGEGNNDGESQNRSWNCGIEGPTDDEQVKKLRSKQRKNLLSTFFLSHGVPMLLGGR</sequence>
<dbReference type="PANTHER" id="PTHR43002">
    <property type="entry name" value="GLYCOGEN DEBRANCHING ENZYME"/>
    <property type="match status" value="1"/>
</dbReference>
<dbReference type="Gene3D" id="3.20.20.80">
    <property type="entry name" value="Glycosidases"/>
    <property type="match status" value="1"/>
</dbReference>
<keyword evidence="3" id="KW-1185">Reference proteome</keyword>
<name>A0A4R7CVU4_9SPHI</name>
<protein>
    <submittedName>
        <fullName evidence="2">Uncharacterized protein</fullName>
    </submittedName>
</protein>
<proteinExistence type="predicted"/>
<evidence type="ECO:0000313" key="2">
    <source>
        <dbReference type="EMBL" id="TDS06778.1"/>
    </source>
</evidence>
<evidence type="ECO:0000313" key="3">
    <source>
        <dbReference type="Proteomes" id="UP000294752"/>
    </source>
</evidence>
<accession>A0A4R7CVU4</accession>
<dbReference type="Proteomes" id="UP000294752">
    <property type="component" value="Unassembled WGS sequence"/>
</dbReference>
<organism evidence="2 3">
    <name type="scientific">Sphingobacterium paludis</name>
    <dbReference type="NCBI Taxonomy" id="1476465"/>
    <lineage>
        <taxon>Bacteria</taxon>
        <taxon>Pseudomonadati</taxon>
        <taxon>Bacteroidota</taxon>
        <taxon>Sphingobacteriia</taxon>
        <taxon>Sphingobacteriales</taxon>
        <taxon>Sphingobacteriaceae</taxon>
        <taxon>Sphingobacterium</taxon>
    </lineage>
</organism>